<keyword evidence="9" id="KW-1185">Reference proteome</keyword>
<sequence>MTETATRTDADTTGAPVGDTGVRKYDVIIVGAGLTGMYQLMLVRELGLSVRVIEAGSGVGGTWYWNAYPGARLDSESYSYQYSFDTDLLEEWRWKEMYAGQPELEAYYNRFADKHDLRRDIDFETRIESMVFDEETNTWTLHSTDGDLYRSRVVIAATGILSDPNFPRIPGLESFEGEWYHTSLWPKDKQIDFAGKRVAVIGTGATGVQVIPEVAKTAGHLTVFQRTANWAVPLRNRPLSDEDMDRIRAGYAEMFPHLRQTWSGFLHTWDPTKSTDVPVEVRDARYEEAFNSPGFVKWIGLYNDLAYDATANRIYCDFLADKVRERVNDPETAEKLIPNDHYFGTKRVPCETNYYETYNRDNVDLVLLKEDPIVEFTPKGIRTESGELEVDMIILATGFDAFTGALNKIDIRGLDGVSMRDKWKDGPHTYLGMQVSGFPNLFIEGGPHGKGGHGNGPRCSEPVVEWVTKVVGDIFTNDWKRVEADPEAEAAWTKSVTDTAAGTLQASAKSIFFGDNIPGKPRVYVAYLGSLPEFVQKLEDARDDDYRGFIVS</sequence>
<dbReference type="Gene3D" id="3.50.50.60">
    <property type="entry name" value="FAD/NAD(P)-binding domain"/>
    <property type="match status" value="3"/>
</dbReference>
<keyword evidence="7" id="KW-0503">Monooxygenase</keyword>
<evidence type="ECO:0000256" key="3">
    <source>
        <dbReference type="ARBA" id="ARBA00022630"/>
    </source>
</evidence>
<comment type="cofactor">
    <cofactor evidence="1">
        <name>FAD</name>
        <dbReference type="ChEBI" id="CHEBI:57692"/>
    </cofactor>
</comment>
<keyword evidence="4" id="KW-0274">FAD</keyword>
<name>A0ABP5BLZ4_9ACTN</name>
<dbReference type="PANTHER" id="PTHR43098">
    <property type="entry name" value="L-ORNITHINE N(5)-MONOOXYGENASE-RELATED"/>
    <property type="match status" value="1"/>
</dbReference>
<keyword evidence="3" id="KW-0285">Flavoprotein</keyword>
<evidence type="ECO:0000256" key="5">
    <source>
        <dbReference type="ARBA" id="ARBA00022857"/>
    </source>
</evidence>
<dbReference type="InterPro" id="IPR036188">
    <property type="entry name" value="FAD/NAD-bd_sf"/>
</dbReference>
<dbReference type="EMBL" id="BAAAPB010000001">
    <property type="protein sequence ID" value="GAA1948418.1"/>
    <property type="molecule type" value="Genomic_DNA"/>
</dbReference>
<dbReference type="RefSeq" id="WP_344041973.1">
    <property type="nucleotide sequence ID" value="NZ_BAAAPB010000001.1"/>
</dbReference>
<evidence type="ECO:0000256" key="6">
    <source>
        <dbReference type="ARBA" id="ARBA00023002"/>
    </source>
</evidence>
<evidence type="ECO:0000256" key="4">
    <source>
        <dbReference type="ARBA" id="ARBA00022827"/>
    </source>
</evidence>
<keyword evidence="6" id="KW-0560">Oxidoreductase</keyword>
<evidence type="ECO:0000313" key="8">
    <source>
        <dbReference type="EMBL" id="GAA1948418.1"/>
    </source>
</evidence>
<dbReference type="Proteomes" id="UP001500571">
    <property type="component" value="Unassembled WGS sequence"/>
</dbReference>
<dbReference type="InterPro" id="IPR050775">
    <property type="entry name" value="FAD-binding_Monooxygenases"/>
</dbReference>
<evidence type="ECO:0000313" key="9">
    <source>
        <dbReference type="Proteomes" id="UP001500571"/>
    </source>
</evidence>
<protein>
    <submittedName>
        <fullName evidence="8">NAD(P)/FAD-dependent oxidoreductase</fullName>
    </submittedName>
</protein>
<evidence type="ECO:0000256" key="2">
    <source>
        <dbReference type="ARBA" id="ARBA00010139"/>
    </source>
</evidence>
<evidence type="ECO:0000256" key="7">
    <source>
        <dbReference type="ARBA" id="ARBA00023033"/>
    </source>
</evidence>
<dbReference type="PANTHER" id="PTHR43098:SF3">
    <property type="entry name" value="L-ORNITHINE N(5)-MONOOXYGENASE-RELATED"/>
    <property type="match status" value="1"/>
</dbReference>
<accession>A0ABP5BLZ4</accession>
<gene>
    <name evidence="8" type="ORF">GCM10009798_04490</name>
</gene>
<proteinExistence type="inferred from homology"/>
<keyword evidence="5" id="KW-0521">NADP</keyword>
<reference evidence="9" key="1">
    <citation type="journal article" date="2019" name="Int. J. Syst. Evol. Microbiol.">
        <title>The Global Catalogue of Microorganisms (GCM) 10K type strain sequencing project: providing services to taxonomists for standard genome sequencing and annotation.</title>
        <authorList>
            <consortium name="The Broad Institute Genomics Platform"/>
            <consortium name="The Broad Institute Genome Sequencing Center for Infectious Disease"/>
            <person name="Wu L."/>
            <person name="Ma J."/>
        </authorList>
    </citation>
    <scope>NUCLEOTIDE SEQUENCE [LARGE SCALE GENOMIC DNA]</scope>
    <source>
        <strain evidence="9">JCM 15309</strain>
    </source>
</reference>
<dbReference type="Pfam" id="PF13738">
    <property type="entry name" value="Pyr_redox_3"/>
    <property type="match status" value="1"/>
</dbReference>
<organism evidence="8 9">
    <name type="scientific">Nocardioides panacihumi</name>
    <dbReference type="NCBI Taxonomy" id="400774"/>
    <lineage>
        <taxon>Bacteria</taxon>
        <taxon>Bacillati</taxon>
        <taxon>Actinomycetota</taxon>
        <taxon>Actinomycetes</taxon>
        <taxon>Propionibacteriales</taxon>
        <taxon>Nocardioidaceae</taxon>
        <taxon>Nocardioides</taxon>
    </lineage>
</organism>
<comment type="similarity">
    <text evidence="2">Belongs to the FAD-binding monooxygenase family.</text>
</comment>
<evidence type="ECO:0000256" key="1">
    <source>
        <dbReference type="ARBA" id="ARBA00001974"/>
    </source>
</evidence>
<comment type="caution">
    <text evidence="8">The sequence shown here is derived from an EMBL/GenBank/DDBJ whole genome shotgun (WGS) entry which is preliminary data.</text>
</comment>
<dbReference type="SUPFAM" id="SSF51905">
    <property type="entry name" value="FAD/NAD(P)-binding domain"/>
    <property type="match status" value="2"/>
</dbReference>